<organism evidence="3 4">
    <name type="scientific">Fundidesulfovibrio magnetotacticus</name>
    <dbReference type="NCBI Taxonomy" id="2730080"/>
    <lineage>
        <taxon>Bacteria</taxon>
        <taxon>Pseudomonadati</taxon>
        <taxon>Thermodesulfobacteriota</taxon>
        <taxon>Desulfovibrionia</taxon>
        <taxon>Desulfovibrionales</taxon>
        <taxon>Desulfovibrionaceae</taxon>
        <taxon>Fundidesulfovibrio</taxon>
    </lineage>
</organism>
<evidence type="ECO:0008006" key="5">
    <source>
        <dbReference type="Google" id="ProtNLM"/>
    </source>
</evidence>
<reference evidence="3 4" key="2">
    <citation type="submission" date="2020-05" db="EMBL/GenBank/DDBJ databases">
        <title>Draft genome sequence of Desulfovibrio sp. strainFSS-1.</title>
        <authorList>
            <person name="Shimoshige H."/>
            <person name="Kobayashi H."/>
            <person name="Maekawa T."/>
        </authorList>
    </citation>
    <scope>NUCLEOTIDE SEQUENCE [LARGE SCALE GENOMIC DNA]</scope>
    <source>
        <strain evidence="3 4">SIID29052-01</strain>
    </source>
</reference>
<feature type="transmembrane region" description="Helical" evidence="1">
    <location>
        <begin position="283"/>
        <end position="303"/>
    </location>
</feature>
<keyword evidence="1" id="KW-0472">Membrane</keyword>
<comment type="caution">
    <text evidence="3">The sequence shown here is derived from an EMBL/GenBank/DDBJ whole genome shotgun (WGS) entry which is preliminary data.</text>
</comment>
<sequence length="510" mass="54751">MHHIARSLAPLLLAVLPAALAWGVVHASFGASLTDFMPHFDLDQFPYWREMASFAAAGFSGGNYGINDTTSVLKGFGPHGVAAPILYGSFYRLLPELGFALIPVVNLGLITLGLGFLLWKERADTGACLLLALGVALYPPVLLFAPSSFQDGLHMAGALPLAWGFIRLMEANAAGKPDRVAALWTGALLLILCFVRYTWAVCLVPYAYAVLSGRPRRLLLAVLAGGAAGLAVVWTFHLFVPVWYASPEAQVFLGGSGGAAAGLWGRAARNLSQLVDVDGNLRASALLSLDLALALVACLGIWLAGWKRTGRAFSIPALHREALLAVSAGLLGLFVMNTVAWVGNGMNMARLLSAHYLFCLPLAVRFLPSRVLHPLVLYGALLLPSSLAYYQYQHYPAYRDAAVRPRVETLRQELSEHLREWKSGNPWDETIALHVSGPDAAAAWLAVPQRYGIQSLTQGTMPVRSRFALLAGDAREKALASPHFKVLKETSVGTLFLRPQTPDSPAGSGG</sequence>
<protein>
    <recommendedName>
        <fullName evidence="5">Glycosyltransferase RgtA/B/C/D-like domain-containing protein</fullName>
    </recommendedName>
</protein>
<evidence type="ECO:0000313" key="3">
    <source>
        <dbReference type="EMBL" id="GFK93819.1"/>
    </source>
</evidence>
<feature type="signal peptide" evidence="2">
    <location>
        <begin position="1"/>
        <end position="27"/>
    </location>
</feature>
<evidence type="ECO:0000256" key="1">
    <source>
        <dbReference type="SAM" id="Phobius"/>
    </source>
</evidence>
<dbReference type="RefSeq" id="WP_173083243.1">
    <property type="nucleotide sequence ID" value="NZ_BLTE01000006.1"/>
</dbReference>
<dbReference type="EMBL" id="BLTE01000006">
    <property type="protein sequence ID" value="GFK93819.1"/>
    <property type="molecule type" value="Genomic_DNA"/>
</dbReference>
<gene>
    <name evidence="3" type="ORF">NNJEOMEG_01655</name>
</gene>
<accession>A0A6V8LUN1</accession>
<proteinExistence type="predicted"/>
<keyword evidence="4" id="KW-1185">Reference proteome</keyword>
<keyword evidence="1" id="KW-0812">Transmembrane</keyword>
<feature type="transmembrane region" description="Helical" evidence="1">
    <location>
        <begin position="97"/>
        <end position="119"/>
    </location>
</feature>
<dbReference type="Proteomes" id="UP000494245">
    <property type="component" value="Unassembled WGS sequence"/>
</dbReference>
<feature type="transmembrane region" description="Helical" evidence="1">
    <location>
        <begin position="187"/>
        <end position="211"/>
    </location>
</feature>
<keyword evidence="2" id="KW-0732">Signal</keyword>
<feature type="transmembrane region" description="Helical" evidence="1">
    <location>
        <begin position="375"/>
        <end position="392"/>
    </location>
</feature>
<keyword evidence="1" id="KW-1133">Transmembrane helix</keyword>
<feature type="transmembrane region" description="Helical" evidence="1">
    <location>
        <begin position="218"/>
        <end position="244"/>
    </location>
</feature>
<feature type="transmembrane region" description="Helical" evidence="1">
    <location>
        <begin position="323"/>
        <end position="342"/>
    </location>
</feature>
<feature type="transmembrane region" description="Helical" evidence="1">
    <location>
        <begin position="126"/>
        <end position="145"/>
    </location>
</feature>
<name>A0A6V8LUN1_9BACT</name>
<evidence type="ECO:0000313" key="4">
    <source>
        <dbReference type="Proteomes" id="UP000494245"/>
    </source>
</evidence>
<dbReference type="AlphaFoldDB" id="A0A6V8LUN1"/>
<feature type="chain" id="PRO_5028893807" description="Glycosyltransferase RgtA/B/C/D-like domain-containing protein" evidence="2">
    <location>
        <begin position="28"/>
        <end position="510"/>
    </location>
</feature>
<evidence type="ECO:0000256" key="2">
    <source>
        <dbReference type="SAM" id="SignalP"/>
    </source>
</evidence>
<reference evidence="3 4" key="1">
    <citation type="submission" date="2020-04" db="EMBL/GenBank/DDBJ databases">
        <authorList>
            <consortium name="Desulfovibrio sp. FSS-1 genome sequencing consortium"/>
            <person name="Shimoshige H."/>
            <person name="Kobayashi H."/>
            <person name="Maekawa T."/>
        </authorList>
    </citation>
    <scope>NUCLEOTIDE SEQUENCE [LARGE SCALE GENOMIC DNA]</scope>
    <source>
        <strain evidence="3 4">SIID29052-01</strain>
    </source>
</reference>